<keyword evidence="2" id="KW-1185">Reference proteome</keyword>
<evidence type="ECO:0000313" key="3">
    <source>
        <dbReference type="WBParaSite" id="SRAE_2000169200.1"/>
    </source>
</evidence>
<protein>
    <submittedName>
        <fullName evidence="1 3">Uncharacterized protein</fullName>
    </submittedName>
</protein>
<organism evidence="1">
    <name type="scientific">Strongyloides ratti</name>
    <name type="common">Parasitic roundworm</name>
    <dbReference type="NCBI Taxonomy" id="34506"/>
    <lineage>
        <taxon>Eukaryota</taxon>
        <taxon>Metazoa</taxon>
        <taxon>Ecdysozoa</taxon>
        <taxon>Nematoda</taxon>
        <taxon>Chromadorea</taxon>
        <taxon>Rhabditida</taxon>
        <taxon>Tylenchina</taxon>
        <taxon>Panagrolaimomorpha</taxon>
        <taxon>Strongyloidoidea</taxon>
        <taxon>Strongyloididae</taxon>
        <taxon>Strongyloides</taxon>
    </lineage>
</organism>
<evidence type="ECO:0000313" key="4">
    <source>
        <dbReference type="WormBase" id="SRAE_2000169200"/>
    </source>
</evidence>
<dbReference type="WBParaSite" id="SRAE_2000169200.1">
    <property type="protein sequence ID" value="SRAE_2000169200.1"/>
    <property type="gene ID" value="WBGene00261898"/>
</dbReference>
<dbReference type="RefSeq" id="XP_024506227.1">
    <property type="nucleotide sequence ID" value="XM_024652674.1"/>
</dbReference>
<evidence type="ECO:0000313" key="1">
    <source>
        <dbReference type="EMBL" id="CEF67027.1"/>
    </source>
</evidence>
<reference evidence="1 2" key="1">
    <citation type="submission" date="2014-09" db="EMBL/GenBank/DDBJ databases">
        <authorList>
            <person name="Martin A.A."/>
        </authorList>
    </citation>
    <scope>NUCLEOTIDE SEQUENCE</scope>
    <source>
        <strain evidence="2">ED321</strain>
        <strain evidence="1">ED321 Heterogonic</strain>
    </source>
</reference>
<name>A0A090LB90_STRRB</name>
<dbReference type="GeneID" id="36379392"/>
<evidence type="ECO:0000313" key="2">
    <source>
        <dbReference type="Proteomes" id="UP000035682"/>
    </source>
</evidence>
<accession>A0A090LB90</accession>
<gene>
    <name evidence="1 3 4" type="ORF">SRAE_2000169200</name>
</gene>
<dbReference type="EMBL" id="LN609529">
    <property type="protein sequence ID" value="CEF67027.1"/>
    <property type="molecule type" value="Genomic_DNA"/>
</dbReference>
<reference evidence="3" key="2">
    <citation type="submission" date="2020-12" db="UniProtKB">
        <authorList>
            <consortium name="WormBaseParasite"/>
        </authorList>
    </citation>
    <scope>IDENTIFICATION</scope>
</reference>
<proteinExistence type="predicted"/>
<dbReference type="Proteomes" id="UP000035682">
    <property type="component" value="Unplaced"/>
</dbReference>
<sequence length="86" mass="9900">MQVYTFSEISVSPHFIFGMICLKLHPDNPKEQCVKSGRRSVHGDFAEDAVNRSVKSIYLCYCRYGCFLSGDIDFLLKVKWTRLSCL</sequence>
<dbReference type="WormBase" id="SRAE_2000169200">
    <property type="protein sequence ID" value="SRP06671"/>
    <property type="gene ID" value="WBGene00261898"/>
</dbReference>
<dbReference type="CTD" id="36379392"/>
<dbReference type="AlphaFoldDB" id="A0A090LB90"/>